<dbReference type="AlphaFoldDB" id="A0A239H9B1"/>
<reference evidence="1 2" key="1">
    <citation type="submission" date="2017-06" db="EMBL/GenBank/DDBJ databases">
        <authorList>
            <person name="Kim H.J."/>
            <person name="Triplett B.A."/>
        </authorList>
    </citation>
    <scope>NUCLEOTIDE SEQUENCE [LARGE SCALE GENOMIC DNA]</scope>
    <source>
        <strain evidence="1 2">DSM 18704</strain>
    </source>
</reference>
<evidence type="ECO:0000313" key="2">
    <source>
        <dbReference type="Proteomes" id="UP000198356"/>
    </source>
</evidence>
<protein>
    <submittedName>
        <fullName evidence="1">Uncharacterized protein</fullName>
    </submittedName>
</protein>
<organism evidence="1 2">
    <name type="scientific">Granulicella rosea</name>
    <dbReference type="NCBI Taxonomy" id="474952"/>
    <lineage>
        <taxon>Bacteria</taxon>
        <taxon>Pseudomonadati</taxon>
        <taxon>Acidobacteriota</taxon>
        <taxon>Terriglobia</taxon>
        <taxon>Terriglobales</taxon>
        <taxon>Acidobacteriaceae</taxon>
        <taxon>Granulicella</taxon>
    </lineage>
</organism>
<accession>A0A239H9B1</accession>
<dbReference type="RefSeq" id="WP_089407782.1">
    <property type="nucleotide sequence ID" value="NZ_FZOU01000002.1"/>
</dbReference>
<name>A0A239H9B1_9BACT</name>
<gene>
    <name evidence="1" type="ORF">SAMN05421770_102277</name>
</gene>
<evidence type="ECO:0000313" key="1">
    <source>
        <dbReference type="EMBL" id="SNS77638.1"/>
    </source>
</evidence>
<dbReference type="EMBL" id="FZOU01000002">
    <property type="protein sequence ID" value="SNS77638.1"/>
    <property type="molecule type" value="Genomic_DNA"/>
</dbReference>
<sequence length="479" mass="54618">MPFSAIGPDQNELNPQPLHTINKDGQPVDEWILAPQSAETSPQVTTWKAKKVATAARLQAKTETVKAIITTTLSAYGMEGKSRTHDFDGNRNEVSPRRDWKSKEPAEKFILAVLSGRFGLTPEQLAIARQSESFDEIAYQRATDEAEAVDMENAREARAALASWKWSPWKGFVYGEKIWIKTTEDDGHWESIADQPAPVATTARVESEDYRETAPEVSVWLTDAIRLQSRDAVTDYKKMSLKATNKVDKHTLEQVYRAYVIDPEAEIGNLQAALYAFAPLAGRYSDCENLLKRYETDLEPDDILGDFVIDVADRLKKGQHCDPERNLSSWIKMLWKRWFFPERVTEFHETHNLESRVSNDEFDNDEAETEEREPGVLYWIDVEREIANRDREDWNAPDRRIERMMSQLNDPDSEWGKLSESGKAIIRALVQGKTKGQAIEVSGLSKRGADKFFEKLKTMRETTFVSHSDIRKNNAGVSL</sequence>
<dbReference type="Proteomes" id="UP000198356">
    <property type="component" value="Unassembled WGS sequence"/>
</dbReference>
<proteinExistence type="predicted"/>
<keyword evidence="2" id="KW-1185">Reference proteome</keyword>